<organism evidence="3 4">
    <name type="scientific">Collibacillus ludicampi</name>
    <dbReference type="NCBI Taxonomy" id="2771369"/>
    <lineage>
        <taxon>Bacteria</taxon>
        <taxon>Bacillati</taxon>
        <taxon>Bacillota</taxon>
        <taxon>Bacilli</taxon>
        <taxon>Bacillales</taxon>
        <taxon>Alicyclobacillaceae</taxon>
        <taxon>Collibacillus</taxon>
    </lineage>
</organism>
<dbReference type="InterPro" id="IPR036866">
    <property type="entry name" value="RibonucZ/Hydroxyglut_hydro"/>
</dbReference>
<dbReference type="CDD" id="cd07716">
    <property type="entry name" value="RNaseZ_short-form-like_MBL-fold"/>
    <property type="match status" value="1"/>
</dbReference>
<keyword evidence="1" id="KW-0862">Zinc</keyword>
<dbReference type="InterPro" id="IPR001279">
    <property type="entry name" value="Metallo-B-lactamas"/>
</dbReference>
<dbReference type="Gene3D" id="3.60.15.10">
    <property type="entry name" value="Ribonuclease Z/Hydroxyacylglutathione hydrolase-like"/>
    <property type="match status" value="1"/>
</dbReference>
<evidence type="ECO:0000313" key="4">
    <source>
        <dbReference type="Proteomes" id="UP001057291"/>
    </source>
</evidence>
<protein>
    <recommendedName>
        <fullName evidence="2">Metallo-beta-lactamase domain-containing protein</fullName>
    </recommendedName>
</protein>
<gene>
    <name evidence="3" type="ORF">DNHGIG_34370</name>
</gene>
<comment type="caution">
    <text evidence="3">The sequence shown here is derived from an EMBL/GenBank/DDBJ whole genome shotgun (WGS) entry which is preliminary data.</text>
</comment>
<sequence length="246" mass="26905">MLKIGILGEYGPYPAPGGTTTGLLVQTETGHFLIDIGSGVLAEMTRHISLNDLDALIITHHHHDHVSDLGVLKYAIMVERAQGKRDRPLAVYANGEPKNDFAKVTMKDHVIATPIFADTVLTLCGATVRFAAVNHAIPTLAVAVEKDGKKFVFSADTGPCPEIERLAEEADLFICEASWLIADEGPAEIGHLTTKQAAEIAKKADVKDLCLTHLYPDYHPETIRQEGTQYFGRPVHVAQKGMWFEL</sequence>
<dbReference type="SMART" id="SM00849">
    <property type="entry name" value="Lactamase_B"/>
    <property type="match status" value="1"/>
</dbReference>
<name>A0AAV4LJF3_9BACL</name>
<keyword evidence="4" id="KW-1185">Reference proteome</keyword>
<dbReference type="EMBL" id="BOQE01000001">
    <property type="protein sequence ID" value="GIM47888.1"/>
    <property type="molecule type" value="Genomic_DNA"/>
</dbReference>
<dbReference type="PANTHER" id="PTHR46018:SF4">
    <property type="entry name" value="METALLO-HYDROLASE YHFI-RELATED"/>
    <property type="match status" value="1"/>
</dbReference>
<dbReference type="Proteomes" id="UP001057291">
    <property type="component" value="Unassembled WGS sequence"/>
</dbReference>
<dbReference type="SUPFAM" id="SSF56281">
    <property type="entry name" value="Metallo-hydrolase/oxidoreductase"/>
    <property type="match status" value="1"/>
</dbReference>
<reference evidence="3" key="1">
    <citation type="journal article" date="2023" name="Int. J. Syst. Evol. Microbiol.">
        <title>Collibacillus ludicampi gen. nov., sp. nov., a new soil bacterium of the family Alicyclobacillaceae.</title>
        <authorList>
            <person name="Jojima T."/>
            <person name="Ioku Y."/>
            <person name="Fukuta Y."/>
            <person name="Shirasaka N."/>
            <person name="Matsumura Y."/>
            <person name="Mori M."/>
        </authorList>
    </citation>
    <scope>NUCLEOTIDE SEQUENCE</scope>
    <source>
        <strain evidence="3">TP075</strain>
    </source>
</reference>
<accession>A0AAV4LJF3</accession>
<evidence type="ECO:0000313" key="3">
    <source>
        <dbReference type="EMBL" id="GIM47888.1"/>
    </source>
</evidence>
<evidence type="ECO:0000259" key="2">
    <source>
        <dbReference type="SMART" id="SM00849"/>
    </source>
</evidence>
<dbReference type="GO" id="GO:0042781">
    <property type="term" value="F:3'-tRNA processing endoribonuclease activity"/>
    <property type="evidence" value="ECO:0007669"/>
    <property type="project" value="TreeGrafter"/>
</dbReference>
<dbReference type="RefSeq" id="WP_282200820.1">
    <property type="nucleotide sequence ID" value="NZ_BOQE01000001.1"/>
</dbReference>
<feature type="domain" description="Metallo-beta-lactamase" evidence="2">
    <location>
        <begin position="19"/>
        <end position="213"/>
    </location>
</feature>
<dbReference type="AlphaFoldDB" id="A0AAV4LJF3"/>
<proteinExistence type="predicted"/>
<dbReference type="PANTHER" id="PTHR46018">
    <property type="entry name" value="ZINC PHOSPHODIESTERASE ELAC PROTEIN 1"/>
    <property type="match status" value="1"/>
</dbReference>
<evidence type="ECO:0000256" key="1">
    <source>
        <dbReference type="ARBA" id="ARBA00022833"/>
    </source>
</evidence>
<dbReference type="Pfam" id="PF12706">
    <property type="entry name" value="Lactamase_B_2"/>
    <property type="match status" value="1"/>
</dbReference>